<dbReference type="RefSeq" id="WP_066417489.1">
    <property type="nucleotide sequence ID" value="NZ_CP018866.1"/>
</dbReference>
<accession>A0A223KWS9</accession>
<dbReference type="InterPro" id="IPR018710">
    <property type="entry name" value="DUF2232"/>
</dbReference>
<dbReference type="Pfam" id="PF09991">
    <property type="entry name" value="DUF2232"/>
    <property type="match status" value="1"/>
</dbReference>
<dbReference type="STRING" id="1314751.GCA_001591425_02876"/>
<feature type="transmembrane region" description="Helical" evidence="1">
    <location>
        <begin position="244"/>
        <end position="264"/>
    </location>
</feature>
<dbReference type="PANTHER" id="PTHR41324">
    <property type="entry name" value="MEMBRANE PROTEIN-RELATED"/>
    <property type="match status" value="1"/>
</dbReference>
<evidence type="ECO:0000313" key="2">
    <source>
        <dbReference type="EMBL" id="AST93916.1"/>
    </source>
</evidence>
<gene>
    <name evidence="2" type="ORF">BC6307_22890</name>
</gene>
<evidence type="ECO:0000256" key="1">
    <source>
        <dbReference type="SAM" id="Phobius"/>
    </source>
</evidence>
<evidence type="ECO:0008006" key="4">
    <source>
        <dbReference type="Google" id="ProtNLM"/>
    </source>
</evidence>
<keyword evidence="1" id="KW-0472">Membrane</keyword>
<organism evidence="2 3">
    <name type="scientific">Sutcliffiella cohnii</name>
    <dbReference type="NCBI Taxonomy" id="33932"/>
    <lineage>
        <taxon>Bacteria</taxon>
        <taxon>Bacillati</taxon>
        <taxon>Bacillota</taxon>
        <taxon>Bacilli</taxon>
        <taxon>Bacillales</taxon>
        <taxon>Bacillaceae</taxon>
        <taxon>Sutcliffiella</taxon>
    </lineage>
</organism>
<keyword evidence="3" id="KW-1185">Reference proteome</keyword>
<dbReference type="Gene3D" id="1.10.1760.20">
    <property type="match status" value="1"/>
</dbReference>
<proteinExistence type="predicted"/>
<feature type="transmembrane region" description="Helical" evidence="1">
    <location>
        <begin position="168"/>
        <end position="195"/>
    </location>
</feature>
<keyword evidence="1" id="KW-0812">Transmembrane</keyword>
<reference evidence="2 3" key="1">
    <citation type="submission" date="2016-12" db="EMBL/GenBank/DDBJ databases">
        <title>The whole genome sequencing and assembly of Bacillus cohnii DSM 6307T strain.</title>
        <authorList>
            <person name="Lee Y.-J."/>
            <person name="Yi H."/>
            <person name="Bahn Y.-S."/>
            <person name="Kim J.F."/>
            <person name="Lee D.-W."/>
        </authorList>
    </citation>
    <scope>NUCLEOTIDE SEQUENCE [LARGE SCALE GENOMIC DNA]</scope>
    <source>
        <strain evidence="2 3">DSM 6307</strain>
    </source>
</reference>
<dbReference type="EMBL" id="CP018866">
    <property type="protein sequence ID" value="AST93916.1"/>
    <property type="molecule type" value="Genomic_DNA"/>
</dbReference>
<sequence>MNGTKRLTEGAILLAIYVVLLLITIYIPIIGTITMIAMVLPFVFYANKYGWKHSLGVVVLANILAILFGSPIALMISLPTSTAGIAIGHLYSQKASRYKVLGVTTGVYLANFLIFYVLTMVLFELNITEIISTTTNESIQMVESMLAVVGQEQMDEVITRIEEMTTMFLYLLPSLLVTTSIAFAFISQWLSAFFLRRMKYEVPFFPPFRELVLPKSLLWYYLVVLLFSFMQMEEGSMLHLATLNLMYILMLAMTVQGFSFLFFLAHIKRWAKAIPIIIVITSFLVPPILYIIRMVGIIDIGFELRKRLAGK</sequence>
<feature type="transmembrane region" description="Helical" evidence="1">
    <location>
        <begin position="276"/>
        <end position="298"/>
    </location>
</feature>
<feature type="transmembrane region" description="Helical" evidence="1">
    <location>
        <begin position="216"/>
        <end position="232"/>
    </location>
</feature>
<feature type="transmembrane region" description="Helical" evidence="1">
    <location>
        <begin position="100"/>
        <end position="123"/>
    </location>
</feature>
<dbReference type="KEGG" id="bcoh:BC6307_22890"/>
<dbReference type="AlphaFoldDB" id="A0A223KWS9"/>
<feature type="transmembrane region" description="Helical" evidence="1">
    <location>
        <begin position="57"/>
        <end position="79"/>
    </location>
</feature>
<evidence type="ECO:0000313" key="3">
    <source>
        <dbReference type="Proteomes" id="UP000215224"/>
    </source>
</evidence>
<keyword evidence="1" id="KW-1133">Transmembrane helix</keyword>
<feature type="transmembrane region" description="Helical" evidence="1">
    <location>
        <begin position="12"/>
        <end position="45"/>
    </location>
</feature>
<name>A0A223KWS9_9BACI</name>
<protein>
    <recommendedName>
        <fullName evidence="4">DUF2232 domain-containing protein</fullName>
    </recommendedName>
</protein>
<dbReference type="Proteomes" id="UP000215224">
    <property type="component" value="Chromosome"/>
</dbReference>
<dbReference type="PANTHER" id="PTHR41324:SF1">
    <property type="entry name" value="DUF2232 DOMAIN-CONTAINING PROTEIN"/>
    <property type="match status" value="1"/>
</dbReference>